<proteinExistence type="predicted"/>
<dbReference type="Proteomes" id="UP000499080">
    <property type="component" value="Unassembled WGS sequence"/>
</dbReference>
<evidence type="ECO:0000313" key="2">
    <source>
        <dbReference type="Proteomes" id="UP000499080"/>
    </source>
</evidence>
<evidence type="ECO:0000313" key="1">
    <source>
        <dbReference type="EMBL" id="GBL94839.1"/>
    </source>
</evidence>
<protein>
    <submittedName>
        <fullName evidence="1">Uncharacterized protein</fullName>
    </submittedName>
</protein>
<reference evidence="1 2" key="1">
    <citation type="journal article" date="2019" name="Sci. Rep.">
        <title>Orb-weaving spider Araneus ventricosus genome elucidates the spidroin gene catalogue.</title>
        <authorList>
            <person name="Kono N."/>
            <person name="Nakamura H."/>
            <person name="Ohtoshi R."/>
            <person name="Moran D.A.P."/>
            <person name="Shinohara A."/>
            <person name="Yoshida Y."/>
            <person name="Fujiwara M."/>
            <person name="Mori M."/>
            <person name="Tomita M."/>
            <person name="Arakawa K."/>
        </authorList>
    </citation>
    <scope>NUCLEOTIDE SEQUENCE [LARGE SCALE GENOMIC DNA]</scope>
</reference>
<keyword evidence="2" id="KW-1185">Reference proteome</keyword>
<comment type="caution">
    <text evidence="1">The sequence shown here is derived from an EMBL/GenBank/DDBJ whole genome shotgun (WGS) entry which is preliminary data.</text>
</comment>
<sequence>MIACLRSGGMPRRSEFALFFQFESLGKSYTPLRNLSERKHGHKRPNTYGAWFMCTQIEISDLRLPVAGVGRVGHRSDALVDVGADLVIRVVLQGPSEPLQFVELWSVHHQDDEGGQSQFVVLGLVEKQRNQNVFYLEKTYIRSMHE</sequence>
<accession>A0A4Y2BT20</accession>
<name>A0A4Y2BT20_ARAVE</name>
<dbReference type="AlphaFoldDB" id="A0A4Y2BT20"/>
<organism evidence="1 2">
    <name type="scientific">Araneus ventricosus</name>
    <name type="common">Orbweaver spider</name>
    <name type="synonym">Epeira ventricosa</name>
    <dbReference type="NCBI Taxonomy" id="182803"/>
    <lineage>
        <taxon>Eukaryota</taxon>
        <taxon>Metazoa</taxon>
        <taxon>Ecdysozoa</taxon>
        <taxon>Arthropoda</taxon>
        <taxon>Chelicerata</taxon>
        <taxon>Arachnida</taxon>
        <taxon>Araneae</taxon>
        <taxon>Araneomorphae</taxon>
        <taxon>Entelegynae</taxon>
        <taxon>Araneoidea</taxon>
        <taxon>Araneidae</taxon>
        <taxon>Araneus</taxon>
    </lineage>
</organism>
<dbReference type="EMBL" id="BGPR01000106">
    <property type="protein sequence ID" value="GBL94839.1"/>
    <property type="molecule type" value="Genomic_DNA"/>
</dbReference>
<gene>
    <name evidence="1" type="ORF">AVEN_197522_1</name>
</gene>